<accession>A0A0D8BMG7</accession>
<dbReference type="OrthoDB" id="3217416at2"/>
<reference evidence="3" key="1">
    <citation type="submission" date="2015-02" db="EMBL/GenBank/DDBJ databases">
        <title>Draft Genome of Frankia sp. CpI1-S.</title>
        <authorList>
            <person name="Oshone R.T."/>
            <person name="Ngom M."/>
            <person name="Ghodhbane-Gtari F."/>
            <person name="Gtari M."/>
            <person name="Morris K."/>
            <person name="Thomas K."/>
            <person name="Sen A."/>
            <person name="Tisa L.S."/>
        </authorList>
    </citation>
    <scope>NUCLEOTIDE SEQUENCE [LARGE SCALE GENOMIC DNA]</scope>
    <source>
        <strain evidence="3">CpI1-S</strain>
    </source>
</reference>
<dbReference type="PATRIC" id="fig|1502723.3.peg.17"/>
<feature type="region of interest" description="Disordered" evidence="1">
    <location>
        <begin position="77"/>
        <end position="98"/>
    </location>
</feature>
<reference evidence="2 3" key="2">
    <citation type="journal article" date="2016" name="Genome Announc.">
        <title>Permanent Draft Genome Sequences for Two Variants of Frankia sp. Strain CpI1, the First Frankia Strain Isolated from Root Nodules of Comptonia peregrina.</title>
        <authorList>
            <person name="Oshone R."/>
            <person name="Hurst S.G.IV."/>
            <person name="Abebe-Akele F."/>
            <person name="Simpson S."/>
            <person name="Morris K."/>
            <person name="Thomas W.K."/>
            <person name="Tisa L.S."/>
        </authorList>
    </citation>
    <scope>NUCLEOTIDE SEQUENCE [LARGE SCALE GENOMIC DNA]</scope>
    <source>
        <strain evidence="3">CpI1-S</strain>
    </source>
</reference>
<dbReference type="NCBIfam" id="TIGR03917">
    <property type="entry name" value="Frankia_40_dom"/>
    <property type="match status" value="1"/>
</dbReference>
<keyword evidence="3" id="KW-1185">Reference proteome</keyword>
<protein>
    <submittedName>
        <fullName evidence="2">Uncharacterized protein</fullName>
    </submittedName>
</protein>
<dbReference type="AlphaFoldDB" id="A0A0D8BMG7"/>
<evidence type="ECO:0000313" key="2">
    <source>
        <dbReference type="EMBL" id="KJE25403.1"/>
    </source>
</evidence>
<proteinExistence type="predicted"/>
<sequence length="98" mass="10306">MSIFSSGPHGSWRTPDDDHPLISARVDHNGEHELTLRPGADIGDLVALLTTLPPAAFFTEHFGDVDAILIFRPVPGHPATVPAGETNPPDPAAAHATS</sequence>
<name>A0A0D8BMG7_9ACTN</name>
<dbReference type="EMBL" id="JYFN01000001">
    <property type="protein sequence ID" value="KJE25403.1"/>
    <property type="molecule type" value="Genomic_DNA"/>
</dbReference>
<gene>
    <name evidence="2" type="ORF">FF36_00015</name>
</gene>
<dbReference type="InterPro" id="IPR023817">
    <property type="entry name" value="Frankia_40_dom"/>
</dbReference>
<evidence type="ECO:0000313" key="3">
    <source>
        <dbReference type="Proteomes" id="UP000032545"/>
    </source>
</evidence>
<dbReference type="RefSeq" id="WP_044883028.1">
    <property type="nucleotide sequence ID" value="NZ_JYFN01000001.1"/>
</dbReference>
<comment type="caution">
    <text evidence="2">The sequence shown here is derived from an EMBL/GenBank/DDBJ whole genome shotgun (WGS) entry which is preliminary data.</text>
</comment>
<dbReference type="Proteomes" id="UP000032545">
    <property type="component" value="Unassembled WGS sequence"/>
</dbReference>
<organism evidence="2 3">
    <name type="scientific">Frankia torreyi</name>
    <dbReference type="NCBI Taxonomy" id="1856"/>
    <lineage>
        <taxon>Bacteria</taxon>
        <taxon>Bacillati</taxon>
        <taxon>Actinomycetota</taxon>
        <taxon>Actinomycetes</taxon>
        <taxon>Frankiales</taxon>
        <taxon>Frankiaceae</taxon>
        <taxon>Frankia</taxon>
    </lineage>
</organism>
<evidence type="ECO:0000256" key="1">
    <source>
        <dbReference type="SAM" id="MobiDB-lite"/>
    </source>
</evidence>